<dbReference type="PANTHER" id="PTHR48083">
    <property type="entry name" value="MEDIUM-CHAIN SPECIFIC ACYL-COA DEHYDROGENASE, MITOCHONDRIAL-RELATED"/>
    <property type="match status" value="1"/>
</dbReference>
<dbReference type="InterPro" id="IPR036250">
    <property type="entry name" value="AcylCo_DH-like_C"/>
</dbReference>
<accession>A0A4V3XLE3</accession>
<evidence type="ECO:0000259" key="6">
    <source>
        <dbReference type="Pfam" id="PF00441"/>
    </source>
</evidence>
<proteinExistence type="inferred from homology"/>
<dbReference type="EMBL" id="SRSF01000002">
    <property type="protein sequence ID" value="THH40563.1"/>
    <property type="molecule type" value="Genomic_DNA"/>
</dbReference>
<dbReference type="Pfam" id="PF00441">
    <property type="entry name" value="Acyl-CoA_dh_1"/>
    <property type="match status" value="1"/>
</dbReference>
<comment type="cofactor">
    <cofactor evidence="1">
        <name>FAD</name>
        <dbReference type="ChEBI" id="CHEBI:57692"/>
    </cofactor>
</comment>
<dbReference type="CDD" id="cd00567">
    <property type="entry name" value="ACAD"/>
    <property type="match status" value="1"/>
</dbReference>
<name>A0A4V3XLE3_9BACT</name>
<dbReference type="InterPro" id="IPR013786">
    <property type="entry name" value="AcylCoA_DH/ox_N"/>
</dbReference>
<feature type="domain" description="Acyl-CoA dehydrogenase/oxidase C-terminal" evidence="6">
    <location>
        <begin position="235"/>
        <end position="348"/>
    </location>
</feature>
<evidence type="ECO:0000256" key="2">
    <source>
        <dbReference type="ARBA" id="ARBA00009347"/>
    </source>
</evidence>
<dbReference type="RefSeq" id="WP_136457945.1">
    <property type="nucleotide sequence ID" value="NZ_SRSF01000002.1"/>
</dbReference>
<dbReference type="Proteomes" id="UP000308528">
    <property type="component" value="Unassembled WGS sequence"/>
</dbReference>
<dbReference type="AlphaFoldDB" id="A0A4V3XLE3"/>
<comment type="caution">
    <text evidence="8">The sequence shown here is derived from an EMBL/GenBank/DDBJ whole genome shotgun (WGS) entry which is preliminary data.</text>
</comment>
<protein>
    <submittedName>
        <fullName evidence="8">Acyl-CoA dehydrogenase</fullName>
    </submittedName>
</protein>
<dbReference type="InterPro" id="IPR009075">
    <property type="entry name" value="AcylCo_DH/oxidase_C"/>
</dbReference>
<dbReference type="SUPFAM" id="SSF47203">
    <property type="entry name" value="Acyl-CoA dehydrogenase C-terminal domain-like"/>
    <property type="match status" value="1"/>
</dbReference>
<evidence type="ECO:0000259" key="7">
    <source>
        <dbReference type="Pfam" id="PF02771"/>
    </source>
</evidence>
<evidence type="ECO:0000256" key="3">
    <source>
        <dbReference type="ARBA" id="ARBA00022630"/>
    </source>
</evidence>
<feature type="domain" description="Acyl-CoA dehydrogenase/oxidase N-terminal" evidence="7">
    <location>
        <begin position="26"/>
        <end position="114"/>
    </location>
</feature>
<dbReference type="Gene3D" id="1.10.540.10">
    <property type="entry name" value="Acyl-CoA dehydrogenase/oxidase, N-terminal domain"/>
    <property type="match status" value="1"/>
</dbReference>
<evidence type="ECO:0000313" key="8">
    <source>
        <dbReference type="EMBL" id="THH40563.1"/>
    </source>
</evidence>
<dbReference type="Gene3D" id="1.20.140.10">
    <property type="entry name" value="Butyryl-CoA Dehydrogenase, subunit A, domain 3"/>
    <property type="match status" value="1"/>
</dbReference>
<reference evidence="8 9" key="1">
    <citation type="submission" date="2019-04" db="EMBL/GenBank/DDBJ databases">
        <title>Lewinella litorea sp. nov., isolated from a marine sand.</title>
        <authorList>
            <person name="Yoon J.-H."/>
        </authorList>
    </citation>
    <scope>NUCLEOTIDE SEQUENCE [LARGE SCALE GENOMIC DNA]</scope>
    <source>
        <strain evidence="8 9">HSMS-39</strain>
    </source>
</reference>
<gene>
    <name evidence="8" type="ORF">E4021_07470</name>
</gene>
<keyword evidence="5" id="KW-0560">Oxidoreductase</keyword>
<keyword evidence="4" id="KW-0274">FAD</keyword>
<keyword evidence="9" id="KW-1185">Reference proteome</keyword>
<sequence>MSVPISIQFPPVESDRLRALVDRFTTWAPSTYADGGFPEREMEELRRAGLLRITLPGEALDQERGHTAGVLRLLKEIGRGNLSVGRIYEGHLNALQLIKIYGTPEQRKRWYTDARAGHLFGVWNTQMADGVELHRKHDGGVRVAGSKSFCSGADRVTRPLITGVLRGDAPEDAGWQMAVLPLDEHRVKVDPTFWNPAGMRNSVSYKIDFSGIELGADDLLGGPEDYNRQPYLSGGAVRFAAVQLGGAAALLDATREYLRDLGRTEDPYQRTRVGQMAILVESGQLWLDRAGQLSDHSEDPAAVVHYANMVRTAIAGYCEQCLEMAQRSVGARGLLHPHPVARLHADLSMYLRQPAPDAALEAVGQYLLNGHGPAAH</sequence>
<dbReference type="Pfam" id="PF02771">
    <property type="entry name" value="Acyl-CoA_dh_N"/>
    <property type="match status" value="1"/>
</dbReference>
<evidence type="ECO:0000256" key="5">
    <source>
        <dbReference type="ARBA" id="ARBA00023002"/>
    </source>
</evidence>
<dbReference type="InterPro" id="IPR037069">
    <property type="entry name" value="AcylCoA_DH/ox_N_sf"/>
</dbReference>
<dbReference type="InterPro" id="IPR046373">
    <property type="entry name" value="Acyl-CoA_Oxase/DH_mid-dom_sf"/>
</dbReference>
<keyword evidence="3" id="KW-0285">Flavoprotein</keyword>
<dbReference type="PIRSF" id="PIRSF016578">
    <property type="entry name" value="HsaA"/>
    <property type="match status" value="1"/>
</dbReference>
<organism evidence="8 9">
    <name type="scientific">Neolewinella litorea</name>
    <dbReference type="NCBI Taxonomy" id="2562452"/>
    <lineage>
        <taxon>Bacteria</taxon>
        <taxon>Pseudomonadati</taxon>
        <taxon>Bacteroidota</taxon>
        <taxon>Saprospiria</taxon>
        <taxon>Saprospirales</taxon>
        <taxon>Lewinellaceae</taxon>
        <taxon>Neolewinella</taxon>
    </lineage>
</organism>
<evidence type="ECO:0000256" key="4">
    <source>
        <dbReference type="ARBA" id="ARBA00022827"/>
    </source>
</evidence>
<dbReference type="InterPro" id="IPR050741">
    <property type="entry name" value="Acyl-CoA_dehydrogenase"/>
</dbReference>
<dbReference type="OrthoDB" id="571684at2"/>
<dbReference type="SUPFAM" id="SSF56645">
    <property type="entry name" value="Acyl-CoA dehydrogenase NM domain-like"/>
    <property type="match status" value="1"/>
</dbReference>
<dbReference type="GO" id="GO:0050660">
    <property type="term" value="F:flavin adenine dinucleotide binding"/>
    <property type="evidence" value="ECO:0007669"/>
    <property type="project" value="InterPro"/>
</dbReference>
<comment type="similarity">
    <text evidence="2">Belongs to the acyl-CoA dehydrogenase family.</text>
</comment>
<evidence type="ECO:0000313" key="9">
    <source>
        <dbReference type="Proteomes" id="UP000308528"/>
    </source>
</evidence>
<dbReference type="GO" id="GO:0033539">
    <property type="term" value="P:fatty acid beta-oxidation using acyl-CoA dehydrogenase"/>
    <property type="evidence" value="ECO:0007669"/>
    <property type="project" value="TreeGrafter"/>
</dbReference>
<dbReference type="GO" id="GO:0003995">
    <property type="term" value="F:acyl-CoA dehydrogenase activity"/>
    <property type="evidence" value="ECO:0007669"/>
    <property type="project" value="TreeGrafter"/>
</dbReference>
<dbReference type="GO" id="GO:0005737">
    <property type="term" value="C:cytoplasm"/>
    <property type="evidence" value="ECO:0007669"/>
    <property type="project" value="TreeGrafter"/>
</dbReference>
<evidence type="ECO:0000256" key="1">
    <source>
        <dbReference type="ARBA" id="ARBA00001974"/>
    </source>
</evidence>
<dbReference type="PANTHER" id="PTHR48083:SF37">
    <property type="entry name" value="DEHYDROGENASE, PUTATIVE-RELATED"/>
    <property type="match status" value="1"/>
</dbReference>
<dbReference type="Gene3D" id="2.40.110.10">
    <property type="entry name" value="Butyryl-CoA Dehydrogenase, subunit A, domain 2"/>
    <property type="match status" value="1"/>
</dbReference>
<dbReference type="InterPro" id="IPR009100">
    <property type="entry name" value="AcylCoA_DH/oxidase_NM_dom_sf"/>
</dbReference>